<evidence type="ECO:0000256" key="1">
    <source>
        <dbReference type="ARBA" id="ARBA00009940"/>
    </source>
</evidence>
<keyword evidence="2" id="KW-0472">Membrane</keyword>
<keyword evidence="2" id="KW-1133">Transmembrane helix</keyword>
<organism evidence="4 5">
    <name type="scientific">Drosophila kikkawai</name>
    <name type="common">Fruit fly</name>
    <dbReference type="NCBI Taxonomy" id="30033"/>
    <lineage>
        <taxon>Eukaryota</taxon>
        <taxon>Metazoa</taxon>
        <taxon>Ecdysozoa</taxon>
        <taxon>Arthropoda</taxon>
        <taxon>Hexapoda</taxon>
        <taxon>Insecta</taxon>
        <taxon>Pterygota</taxon>
        <taxon>Neoptera</taxon>
        <taxon>Endopterygota</taxon>
        <taxon>Diptera</taxon>
        <taxon>Brachycera</taxon>
        <taxon>Muscomorpha</taxon>
        <taxon>Ephydroidea</taxon>
        <taxon>Drosophilidae</taxon>
        <taxon>Drosophila</taxon>
        <taxon>Sophophora</taxon>
    </lineage>
</organism>
<keyword evidence="2" id="KW-0479">Metal-binding</keyword>
<evidence type="ECO:0000313" key="5">
    <source>
        <dbReference type="RefSeq" id="XP_017029226.1"/>
    </source>
</evidence>
<feature type="transmembrane region" description="Helical" evidence="2">
    <location>
        <begin position="77"/>
        <end position="98"/>
    </location>
</feature>
<dbReference type="InterPro" id="IPR019273">
    <property type="entry name" value="Lunapark_Znf"/>
</dbReference>
<dbReference type="Pfam" id="PF10058">
    <property type="entry name" value="Zn_ribbon_10"/>
    <property type="match status" value="1"/>
</dbReference>
<keyword evidence="2" id="KW-0256">Endoplasmic reticulum</keyword>
<comment type="similarity">
    <text evidence="1 2">Belongs to the lunapark family.</text>
</comment>
<keyword evidence="2" id="KW-0862">Zinc</keyword>
<dbReference type="InterPro" id="IPR040115">
    <property type="entry name" value="Lnp"/>
</dbReference>
<comment type="function">
    <text evidence="2">Plays a role in determining ER morphology.</text>
</comment>
<feature type="transmembrane region" description="Helical" evidence="2">
    <location>
        <begin position="42"/>
        <end position="65"/>
    </location>
</feature>
<keyword evidence="4" id="KW-1185">Reference proteome</keyword>
<dbReference type="GO" id="GO:0098826">
    <property type="term" value="C:endoplasmic reticulum tubular network membrane"/>
    <property type="evidence" value="ECO:0007669"/>
    <property type="project" value="UniProtKB-UniRule"/>
</dbReference>
<dbReference type="GeneID" id="108079410"/>
<protein>
    <recommendedName>
        <fullName evidence="2">Endoplasmic reticulum junction formation protein lunapark</fullName>
    </recommendedName>
</protein>
<dbReference type="GO" id="GO:0071788">
    <property type="term" value="P:endoplasmic reticulum tubular network maintenance"/>
    <property type="evidence" value="ECO:0007669"/>
    <property type="project" value="UniProtKB-UniRule"/>
</dbReference>
<evidence type="ECO:0000313" key="4">
    <source>
        <dbReference type="Proteomes" id="UP001652661"/>
    </source>
</evidence>
<dbReference type="GO" id="GO:1903373">
    <property type="term" value="P:positive regulation of endoplasmic reticulum tubular network organization"/>
    <property type="evidence" value="ECO:0007669"/>
    <property type="project" value="UniProtKB-UniRule"/>
</dbReference>
<evidence type="ECO:0000256" key="2">
    <source>
        <dbReference type="RuleBase" id="RU367073"/>
    </source>
</evidence>
<gene>
    <name evidence="5" type="primary">LOC108079410</name>
</gene>
<dbReference type="AlphaFoldDB" id="A0A6P4J1P5"/>
<dbReference type="GO" id="GO:0008270">
    <property type="term" value="F:zinc ion binding"/>
    <property type="evidence" value="ECO:0007669"/>
    <property type="project" value="UniProtKB-KW"/>
</dbReference>
<comment type="domain">
    <text evidence="2">The C4-type zinc finger motif is necessary both for its ER three-way tubular junction localization and formation.</text>
</comment>
<dbReference type="Proteomes" id="UP001652661">
    <property type="component" value="Chromosome X"/>
</dbReference>
<keyword evidence="2" id="KW-0812">Transmembrane</keyword>
<dbReference type="PANTHER" id="PTHR22166:SF12">
    <property type="entry name" value="ENDOPLASMIC RETICULUM JUNCTION FORMATION PROTEIN LUNAPARK"/>
    <property type="match status" value="1"/>
</dbReference>
<feature type="domain" description="Lunapark zinc ribbon" evidence="3">
    <location>
        <begin position="186"/>
        <end position="235"/>
    </location>
</feature>
<keyword evidence="2" id="KW-0863">Zinc-finger</keyword>
<comment type="subcellular location">
    <subcellularLocation>
        <location evidence="2">Endoplasmic reticulum membrane</location>
        <topology evidence="2">Multi-pass membrane protein</topology>
    </subcellularLocation>
</comment>
<sequence>MGFVLSKFLKKNTTHAVLEELQKRIQALEKYMIDTEERKRRFVTNFVGFTVGAYIVGFGLIYYFYCPSTVLEGIVYLVPLLLIPVVIILLRCLLTWYFQLKLNENGEKLAKLKEDKRILLDQVKSKEIYRVALNILERFDEKEEIRLQTAAAFERVQEQQEQVLAVEVLHRRRPFPIVDDRTRSAFDRFVDFIVGDGPRNRFGMICKECYAHNGMVPREEYEYASFRCASCDVLNRARKMRPVAPLLQMEVSTEGNESSESESAMQQS</sequence>
<evidence type="ECO:0000259" key="3">
    <source>
        <dbReference type="Pfam" id="PF10058"/>
    </source>
</evidence>
<dbReference type="RefSeq" id="XP_017029226.1">
    <property type="nucleotide sequence ID" value="XM_017173737.3"/>
</dbReference>
<name>A0A6P4J1P5_DROKI</name>
<reference evidence="5" key="1">
    <citation type="submission" date="2025-08" db="UniProtKB">
        <authorList>
            <consortium name="RefSeq"/>
        </authorList>
    </citation>
    <scope>IDENTIFICATION</scope>
    <source>
        <strain evidence="5">14028-0561.14</strain>
        <tissue evidence="5">Whole fly</tissue>
    </source>
</reference>
<dbReference type="OMA" id="REEYEYA"/>
<accession>A0A6P4J1P5</accession>
<dbReference type="OrthoDB" id="3169036at2759"/>
<dbReference type="PANTHER" id="PTHR22166">
    <property type="entry name" value="ENDOPLASMIC RETICULUM JUNCTION FORMATION PROTEIN LUNAPARK"/>
    <property type="match status" value="1"/>
</dbReference>
<proteinExistence type="inferred from homology"/>